<gene>
    <name evidence="1" type="ORF">U6C28_09275</name>
</gene>
<evidence type="ECO:0000313" key="2">
    <source>
        <dbReference type="Proteomes" id="UP001289615"/>
    </source>
</evidence>
<organism evidence="1 2">
    <name type="scientific">Lysinibacillus irui</name>
    <dbReference type="NCBI Taxonomy" id="2998077"/>
    <lineage>
        <taxon>Bacteria</taxon>
        <taxon>Bacillati</taxon>
        <taxon>Bacillota</taxon>
        <taxon>Bacilli</taxon>
        <taxon>Bacillales</taxon>
        <taxon>Bacillaceae</taxon>
        <taxon>Lysinibacillus</taxon>
    </lineage>
</organism>
<evidence type="ECO:0000313" key="1">
    <source>
        <dbReference type="EMBL" id="MEA0976480.1"/>
    </source>
</evidence>
<dbReference type="EMBL" id="JAXUIA010000006">
    <property type="protein sequence ID" value="MEA0976480.1"/>
    <property type="molecule type" value="Genomic_DNA"/>
</dbReference>
<sequence>MCEYHSKFNGLLSELNNQRGILTKELSRLDKYISSMYHDLEGIDPSEEFSLSFVTQLHDTLKKRRVVKDEMARLDAVLNPLRNVSGDIETSVNIRKKVSKRWKRDFKMTLTIEEVISASN</sequence>
<protein>
    <submittedName>
        <fullName evidence="1">Uncharacterized protein</fullName>
    </submittedName>
</protein>
<proteinExistence type="predicted"/>
<dbReference type="Proteomes" id="UP001289615">
    <property type="component" value="Unassembled WGS sequence"/>
</dbReference>
<dbReference type="RefSeq" id="WP_322611512.1">
    <property type="nucleotide sequence ID" value="NZ_JAXLNX010000011.1"/>
</dbReference>
<accession>A0ABU5NKA8</accession>
<keyword evidence="2" id="KW-1185">Reference proteome</keyword>
<comment type="caution">
    <text evidence="1">The sequence shown here is derived from an EMBL/GenBank/DDBJ whole genome shotgun (WGS) entry which is preliminary data.</text>
</comment>
<name>A0ABU5NKA8_9BACI</name>
<reference evidence="1 2" key="1">
    <citation type="submission" date="2023-12" db="EMBL/GenBank/DDBJ databases">
        <title>Genome comparison identifies genes involved in endophytic behavior of Lysinibacillus irui and provides insights into its role as a plant-growth promoting bacterium.</title>
        <authorList>
            <person name="Hilario S."/>
            <person name="Matos I."/>
            <person name="Goncalves M.F.M."/>
            <person name="Pardo C.A."/>
            <person name="Santos M.J."/>
        </authorList>
    </citation>
    <scope>NUCLEOTIDE SEQUENCE [LARGE SCALE GENOMIC DNA]</scope>
    <source>
        <strain evidence="1 2">B3</strain>
    </source>
</reference>